<proteinExistence type="predicted"/>
<dbReference type="AlphaFoldDB" id="A0A2N5V5Q2"/>
<reference evidence="2 3" key="1">
    <citation type="submission" date="2017-11" db="EMBL/GenBank/DDBJ databases">
        <title>De novo assembly and phasing of dikaryotic genomes from two isolates of Puccinia coronata f. sp. avenae, the causal agent of oat crown rust.</title>
        <authorList>
            <person name="Miller M.E."/>
            <person name="Zhang Y."/>
            <person name="Omidvar V."/>
            <person name="Sperschneider J."/>
            <person name="Schwessinger B."/>
            <person name="Raley C."/>
            <person name="Palmer J.M."/>
            <person name="Garnica D."/>
            <person name="Upadhyaya N."/>
            <person name="Rathjen J."/>
            <person name="Taylor J.M."/>
            <person name="Park R.F."/>
            <person name="Dodds P.N."/>
            <person name="Hirsch C.D."/>
            <person name="Kianian S.F."/>
            <person name="Figueroa M."/>
        </authorList>
    </citation>
    <scope>NUCLEOTIDE SEQUENCE [LARGE SCALE GENOMIC DNA]</scope>
    <source>
        <strain evidence="2">12SD80</strain>
    </source>
</reference>
<organism evidence="2 3">
    <name type="scientific">Puccinia coronata f. sp. avenae</name>
    <dbReference type="NCBI Taxonomy" id="200324"/>
    <lineage>
        <taxon>Eukaryota</taxon>
        <taxon>Fungi</taxon>
        <taxon>Dikarya</taxon>
        <taxon>Basidiomycota</taxon>
        <taxon>Pucciniomycotina</taxon>
        <taxon>Pucciniomycetes</taxon>
        <taxon>Pucciniales</taxon>
        <taxon>Pucciniaceae</taxon>
        <taxon>Puccinia</taxon>
    </lineage>
</organism>
<keyword evidence="1" id="KW-0732">Signal</keyword>
<evidence type="ECO:0000256" key="1">
    <source>
        <dbReference type="SAM" id="SignalP"/>
    </source>
</evidence>
<name>A0A2N5V5Q2_9BASI</name>
<accession>A0A2N5V5Q2</accession>
<sequence length="100" mass="11398">MGIRWPQFWLFLFGLLGVIDKSTTFLTSFDGTWNEAINRTKLLVDTRRAAEEILKGRKSPPSWEDVMKTSKKIAGNDSGIAQAKIYDENQAQGFRRMIST</sequence>
<comment type="caution">
    <text evidence="2">The sequence shown here is derived from an EMBL/GenBank/DDBJ whole genome shotgun (WGS) entry which is preliminary data.</text>
</comment>
<protein>
    <submittedName>
        <fullName evidence="2">Uncharacterized protein</fullName>
    </submittedName>
</protein>
<dbReference type="EMBL" id="PGCI01000049">
    <property type="protein sequence ID" value="PLW45329.1"/>
    <property type="molecule type" value="Genomic_DNA"/>
</dbReference>
<gene>
    <name evidence="2" type="ORF">PCASD_03105</name>
</gene>
<feature type="chain" id="PRO_5014834025" evidence="1">
    <location>
        <begin position="25"/>
        <end position="100"/>
    </location>
</feature>
<feature type="signal peptide" evidence="1">
    <location>
        <begin position="1"/>
        <end position="24"/>
    </location>
</feature>
<dbReference type="Proteomes" id="UP000235392">
    <property type="component" value="Unassembled WGS sequence"/>
</dbReference>
<evidence type="ECO:0000313" key="2">
    <source>
        <dbReference type="EMBL" id="PLW45329.1"/>
    </source>
</evidence>
<evidence type="ECO:0000313" key="3">
    <source>
        <dbReference type="Proteomes" id="UP000235392"/>
    </source>
</evidence>